<proteinExistence type="predicted"/>
<dbReference type="Proteomes" id="UP000070544">
    <property type="component" value="Unassembled WGS sequence"/>
</dbReference>
<dbReference type="AlphaFoldDB" id="A0A139AFU2"/>
<dbReference type="EMBL" id="KQ965760">
    <property type="protein sequence ID" value="KXS15657.1"/>
    <property type="molecule type" value="Genomic_DNA"/>
</dbReference>
<protein>
    <submittedName>
        <fullName evidence="1">Uncharacterized protein</fullName>
    </submittedName>
</protein>
<reference evidence="1 2" key="1">
    <citation type="journal article" date="2015" name="Genome Biol. Evol.">
        <title>Phylogenomic analyses indicate that early fungi evolved digesting cell walls of algal ancestors of land plants.</title>
        <authorList>
            <person name="Chang Y."/>
            <person name="Wang S."/>
            <person name="Sekimoto S."/>
            <person name="Aerts A.L."/>
            <person name="Choi C."/>
            <person name="Clum A."/>
            <person name="LaButti K.M."/>
            <person name="Lindquist E.A."/>
            <person name="Yee Ngan C."/>
            <person name="Ohm R.A."/>
            <person name="Salamov A.A."/>
            <person name="Grigoriev I.V."/>
            <person name="Spatafora J.W."/>
            <person name="Berbee M.L."/>
        </authorList>
    </citation>
    <scope>NUCLEOTIDE SEQUENCE [LARGE SCALE GENOMIC DNA]</scope>
    <source>
        <strain evidence="1 2">JEL478</strain>
    </source>
</reference>
<keyword evidence="2" id="KW-1185">Reference proteome</keyword>
<evidence type="ECO:0000313" key="1">
    <source>
        <dbReference type="EMBL" id="KXS15657.1"/>
    </source>
</evidence>
<gene>
    <name evidence="1" type="ORF">M427DRAFT_319922</name>
</gene>
<evidence type="ECO:0000313" key="2">
    <source>
        <dbReference type="Proteomes" id="UP000070544"/>
    </source>
</evidence>
<accession>A0A139AFU2</accession>
<organism evidence="1 2">
    <name type="scientific">Gonapodya prolifera (strain JEL478)</name>
    <name type="common">Monoblepharis prolifera</name>
    <dbReference type="NCBI Taxonomy" id="1344416"/>
    <lineage>
        <taxon>Eukaryota</taxon>
        <taxon>Fungi</taxon>
        <taxon>Fungi incertae sedis</taxon>
        <taxon>Chytridiomycota</taxon>
        <taxon>Chytridiomycota incertae sedis</taxon>
        <taxon>Monoblepharidomycetes</taxon>
        <taxon>Monoblepharidales</taxon>
        <taxon>Gonapodyaceae</taxon>
        <taxon>Gonapodya</taxon>
    </lineage>
</organism>
<sequence>MYFGRNYVTKMHTDERDTLPYSIGFSNNNDPNGTQIRVVISCYGITPSLSR</sequence>
<name>A0A139AFU2_GONPJ</name>